<name>A0ABV8DM74_9NOCA</name>
<evidence type="ECO:0000256" key="3">
    <source>
        <dbReference type="ARBA" id="ARBA00022723"/>
    </source>
</evidence>
<keyword evidence="9" id="KW-1185">Reference proteome</keyword>
<dbReference type="Pfam" id="PF02668">
    <property type="entry name" value="TauD"/>
    <property type="match status" value="1"/>
</dbReference>
<reference evidence="9" key="1">
    <citation type="journal article" date="2019" name="Int. J. Syst. Evol. Microbiol.">
        <title>The Global Catalogue of Microorganisms (GCM) 10K type strain sequencing project: providing services to taxonomists for standard genome sequencing and annotation.</title>
        <authorList>
            <consortium name="The Broad Institute Genomics Platform"/>
            <consortium name="The Broad Institute Genome Sequencing Center for Infectious Disease"/>
            <person name="Wu L."/>
            <person name="Ma J."/>
        </authorList>
    </citation>
    <scope>NUCLEOTIDE SEQUENCE [LARGE SCALE GENOMIC DNA]</scope>
    <source>
        <strain evidence="9">CGMCC 4.7330</strain>
    </source>
</reference>
<keyword evidence="6" id="KW-0408">Iron</keyword>
<organism evidence="8 9">
    <name type="scientific">Nocardia jiangsuensis</name>
    <dbReference type="NCBI Taxonomy" id="1691563"/>
    <lineage>
        <taxon>Bacteria</taxon>
        <taxon>Bacillati</taxon>
        <taxon>Actinomycetota</taxon>
        <taxon>Actinomycetes</taxon>
        <taxon>Mycobacteriales</taxon>
        <taxon>Nocardiaceae</taxon>
        <taxon>Nocardia</taxon>
    </lineage>
</organism>
<comment type="caution">
    <text evidence="8">The sequence shown here is derived from an EMBL/GenBank/DDBJ whole genome shotgun (WGS) entry which is preliminary data.</text>
</comment>
<proteinExistence type="inferred from homology"/>
<comment type="similarity">
    <text evidence="2">Belongs to the TfdA dioxygenase family.</text>
</comment>
<evidence type="ECO:0000256" key="6">
    <source>
        <dbReference type="ARBA" id="ARBA00023004"/>
    </source>
</evidence>
<dbReference type="SUPFAM" id="SSF51197">
    <property type="entry name" value="Clavaminate synthase-like"/>
    <property type="match status" value="1"/>
</dbReference>
<keyword evidence="4 8" id="KW-0223">Dioxygenase</keyword>
<dbReference type="PANTHER" id="PTHR30468:SF5">
    <property type="entry name" value="ALPHA-KETOGLUTARATE-DEPENDENT SULFATE ESTER DIOXYGENASE"/>
    <property type="match status" value="1"/>
</dbReference>
<dbReference type="InterPro" id="IPR042098">
    <property type="entry name" value="TauD-like_sf"/>
</dbReference>
<dbReference type="Gene3D" id="3.60.130.10">
    <property type="entry name" value="Clavaminate synthase-like"/>
    <property type="match status" value="1"/>
</dbReference>
<comment type="cofactor">
    <cofactor evidence="1">
        <name>Fe(2+)</name>
        <dbReference type="ChEBI" id="CHEBI:29033"/>
    </cofactor>
</comment>
<gene>
    <name evidence="8" type="ORF">ACFO0B_03825</name>
</gene>
<protein>
    <submittedName>
        <fullName evidence="8">TauD/TfdA dioxygenase family protein</fullName>
    </submittedName>
</protein>
<evidence type="ECO:0000256" key="1">
    <source>
        <dbReference type="ARBA" id="ARBA00001954"/>
    </source>
</evidence>
<evidence type="ECO:0000256" key="2">
    <source>
        <dbReference type="ARBA" id="ARBA00005896"/>
    </source>
</evidence>
<dbReference type="Proteomes" id="UP001595696">
    <property type="component" value="Unassembled WGS sequence"/>
</dbReference>
<keyword evidence="5" id="KW-0560">Oxidoreductase</keyword>
<keyword evidence="3" id="KW-0479">Metal-binding</keyword>
<evidence type="ECO:0000256" key="4">
    <source>
        <dbReference type="ARBA" id="ARBA00022964"/>
    </source>
</evidence>
<dbReference type="GO" id="GO:0051213">
    <property type="term" value="F:dioxygenase activity"/>
    <property type="evidence" value="ECO:0007669"/>
    <property type="project" value="UniProtKB-KW"/>
</dbReference>
<evidence type="ECO:0000256" key="5">
    <source>
        <dbReference type="ARBA" id="ARBA00023002"/>
    </source>
</evidence>
<dbReference type="RefSeq" id="WP_378610883.1">
    <property type="nucleotide sequence ID" value="NZ_JBHSAX010000004.1"/>
</dbReference>
<dbReference type="InterPro" id="IPR003819">
    <property type="entry name" value="TauD/TfdA-like"/>
</dbReference>
<feature type="domain" description="TauD/TfdA-like" evidence="7">
    <location>
        <begin position="26"/>
        <end position="280"/>
    </location>
</feature>
<dbReference type="EMBL" id="JBHSAX010000004">
    <property type="protein sequence ID" value="MFC3961111.1"/>
    <property type="molecule type" value="Genomic_DNA"/>
</dbReference>
<evidence type="ECO:0000259" key="7">
    <source>
        <dbReference type="Pfam" id="PF02668"/>
    </source>
</evidence>
<sequence length="328" mass="36183">MTAVAPLPRAALTRDDLPVLDIGRVGGALGAEVRGLTLGAELDDATATAIQVALAEHQVLFFRDQHHLDRKSQWEAASRLGTPTEPHPTVKSRGALLLELEGAANAWHSDVTFVDRVPKASLLRAVTLPPYGGTTVWASTTAAYDALPAPLKVLAEELWALHTNRYDYAEHGRESNYGENAYYREFTAERFETRHPVVRIHPETGRKSLVLGQFVKHLLDVSPRDSRALLDLLQHRIIRLENTVRWDWRNGDVALWDNRATQHYGVADFGEHRRRLHRVTLAGDVPVDVRGRRSTTVAGDPDNYSPVVAAPLLPGVGASSLPEPGGLR</sequence>
<accession>A0ABV8DM74</accession>
<dbReference type="PANTHER" id="PTHR30468">
    <property type="entry name" value="ALPHA-KETOGLUTARATE-DEPENDENT SULFONATE DIOXYGENASE"/>
    <property type="match status" value="1"/>
</dbReference>
<evidence type="ECO:0000313" key="9">
    <source>
        <dbReference type="Proteomes" id="UP001595696"/>
    </source>
</evidence>
<dbReference type="InterPro" id="IPR051323">
    <property type="entry name" value="AtsK-like"/>
</dbReference>
<evidence type="ECO:0000313" key="8">
    <source>
        <dbReference type="EMBL" id="MFC3961111.1"/>
    </source>
</evidence>